<evidence type="ECO:0000256" key="12">
    <source>
        <dbReference type="HAMAP-Rule" id="MF_00983"/>
    </source>
</evidence>
<dbReference type="AlphaFoldDB" id="E2ZCK5"/>
<dbReference type="InterPro" id="IPR005259">
    <property type="entry name" value="PriA"/>
</dbReference>
<keyword evidence="10 12" id="KW-0413">Isomerase</keyword>
<keyword evidence="1 12" id="KW-0639">Primosome</keyword>
<keyword evidence="8 12" id="KW-0067">ATP-binding</keyword>
<feature type="binding site" evidence="12">
    <location>
        <position position="530"/>
    </location>
    <ligand>
        <name>Zn(2+)</name>
        <dbReference type="ChEBI" id="CHEBI:29105"/>
        <label>2</label>
    </ligand>
</feature>
<keyword evidence="6 12" id="KW-0347">Helicase</keyword>
<dbReference type="OrthoDB" id="9759544at2"/>
<dbReference type="InterPro" id="IPR011545">
    <property type="entry name" value="DEAD/DEAH_box_helicase_dom"/>
</dbReference>
<evidence type="ECO:0000256" key="5">
    <source>
        <dbReference type="ARBA" id="ARBA00022801"/>
    </source>
</evidence>
<dbReference type="GO" id="GO:0016887">
    <property type="term" value="F:ATP hydrolysis activity"/>
    <property type="evidence" value="ECO:0007669"/>
    <property type="project" value="RHEA"/>
</dbReference>
<dbReference type="STRING" id="706434.HMPREF9429_01377"/>
<dbReference type="HOGENOM" id="CLU_013353_3_1_9"/>
<accession>E2ZCK5</accession>
<dbReference type="GO" id="GO:0006269">
    <property type="term" value="P:DNA replication, synthesis of primer"/>
    <property type="evidence" value="ECO:0007669"/>
    <property type="project" value="UniProtKB-KW"/>
</dbReference>
<feature type="binding site" evidence="12">
    <location>
        <position position="515"/>
    </location>
    <ligand>
        <name>Zn(2+)</name>
        <dbReference type="ChEBI" id="CHEBI:29105"/>
        <label>2</label>
    </ligand>
</feature>
<dbReference type="PANTHER" id="PTHR30580">
    <property type="entry name" value="PRIMOSOMAL PROTEIN N"/>
    <property type="match status" value="1"/>
</dbReference>
<feature type="binding site" evidence="12">
    <location>
        <position position="512"/>
    </location>
    <ligand>
        <name>Zn(2+)</name>
        <dbReference type="ChEBI" id="CHEBI:29105"/>
        <label>2</label>
    </ligand>
</feature>
<dbReference type="SMART" id="SM00487">
    <property type="entry name" value="DEXDc"/>
    <property type="match status" value="1"/>
</dbReference>
<dbReference type="NCBIfam" id="NF004066">
    <property type="entry name" value="PRK05580.1-3"/>
    <property type="match status" value="1"/>
</dbReference>
<gene>
    <name evidence="12 15" type="primary">priA</name>
    <name evidence="15" type="ORF">HMPREF9429_01377</name>
</gene>
<dbReference type="RefSeq" id="WP_006942551.1">
    <property type="nucleotide sequence ID" value="NZ_GL538208.1"/>
</dbReference>
<organism evidence="15 16">
    <name type="scientific">Megasphaera micronuciformis F0359</name>
    <dbReference type="NCBI Taxonomy" id="706434"/>
    <lineage>
        <taxon>Bacteria</taxon>
        <taxon>Bacillati</taxon>
        <taxon>Bacillota</taxon>
        <taxon>Negativicutes</taxon>
        <taxon>Veillonellales</taxon>
        <taxon>Veillonellaceae</taxon>
        <taxon>Megasphaera</taxon>
    </lineage>
</organism>
<evidence type="ECO:0000256" key="8">
    <source>
        <dbReference type="ARBA" id="ARBA00022840"/>
    </source>
</evidence>
<dbReference type="PROSITE" id="PS51192">
    <property type="entry name" value="HELICASE_ATP_BIND_1"/>
    <property type="match status" value="1"/>
</dbReference>
<dbReference type="GO" id="GO:1990077">
    <property type="term" value="C:primosome complex"/>
    <property type="evidence" value="ECO:0007669"/>
    <property type="project" value="UniProtKB-UniRule"/>
</dbReference>
<evidence type="ECO:0000313" key="15">
    <source>
        <dbReference type="EMBL" id="EFQ04192.1"/>
    </source>
</evidence>
<dbReference type="Proteomes" id="UP000003195">
    <property type="component" value="Unassembled WGS sequence"/>
</dbReference>
<evidence type="ECO:0000259" key="13">
    <source>
        <dbReference type="PROSITE" id="PS51192"/>
    </source>
</evidence>
<dbReference type="InterPro" id="IPR041222">
    <property type="entry name" value="PriA_3primeBD"/>
</dbReference>
<evidence type="ECO:0000256" key="4">
    <source>
        <dbReference type="ARBA" id="ARBA00022741"/>
    </source>
</evidence>
<keyword evidence="7 12" id="KW-0862">Zinc</keyword>
<dbReference type="Pfam" id="PF18074">
    <property type="entry name" value="PriA_C"/>
    <property type="match status" value="1"/>
</dbReference>
<dbReference type="CDD" id="cd17929">
    <property type="entry name" value="DEXHc_priA"/>
    <property type="match status" value="1"/>
</dbReference>
<comment type="caution">
    <text evidence="15">The sequence shown here is derived from an EMBL/GenBank/DDBJ whole genome shotgun (WGS) entry which is preliminary data.</text>
</comment>
<comment type="function">
    <text evidence="12">Initiates the restart of stalled replication forks, which reloads the replicative helicase on sites other than the origin of replication. Recognizes and binds to abandoned replication forks and remodels them to uncover a helicase loading site. Promotes assembly of the primosome at these replication forks.</text>
</comment>
<dbReference type="eggNOG" id="COG1198">
    <property type="taxonomic scope" value="Bacteria"/>
</dbReference>
<dbReference type="InterPro" id="IPR041236">
    <property type="entry name" value="PriA_C"/>
</dbReference>
<sequence length="793" mass="90382">MIAHVIINITAKGLQKTFTYLVPDSLKERIVIGARVLVPFGTRREEGIVVSTEDELTQIPEFKLKPIQAVLSVQPGKQDEIMATALWISQYYVCNLADALRLFFIEKHGIAYDYEVKLRAEADIPAALTEAERQVLSSVSDRKEHRERDLLCRVDPQALDSLVNKGILLRSERVLNKIGPKTKKWLRFIKTDVDKILARKKQQARLLSFLEEKKEASFDTLMEAGYGRAVINHLSETDFVEVFYREKETVYLPTAAEKDEKWTLTAEQEAAVQAVETDATSRTWVMRGVTGSGKTEVYMRLAEKIIRKGKQVLLLVPEIALTGQIVRRFTARFANEVTVMHSQLSKGERENNRRRMATGESAVCIGARSAVFTPFADLGLVIIDEEHDSSYKQDETPRYHAVEVARKRASYYKAPVILGSATPSVNDYEKALKGEYGLIELKHRVLNRPLPEVEVVDMRQELEMQNYGVLSEKLKDLLKDTLAAKRQAIVLLNRRGFSTFVMCRKCGYVVKCKTCDVPMVYHKQSEHLRCHYCEAVADIPERCPQCGSKYIKFFGAGTERVEAEIREFFPQARVVRLDQDTTVRKNSGDAIIEAFRRHEYDILLGTQMVAKGHDFPNVAAVGILAADSLLNLPAYWAGERTFQLLTQAAGRAGRDRIPGKVVMQTYAPEHYVIKHSRNQDYAGFFKEEIEFRRELSYPPFGKLVKITIIDEDEKDLWRRGNDLYERLNLYAKSEGAGDLEIIGPYVDIIKKIRNKFRIVILIRALNPAPVKAFIHKDKAFWKRGVLIDADPNF</sequence>
<dbReference type="GO" id="GO:0008270">
    <property type="term" value="F:zinc ion binding"/>
    <property type="evidence" value="ECO:0007669"/>
    <property type="project" value="UniProtKB-UniRule"/>
</dbReference>
<dbReference type="Pfam" id="PF18319">
    <property type="entry name" value="Zn_ribbon_PriA"/>
    <property type="match status" value="1"/>
</dbReference>
<dbReference type="InterPro" id="IPR014001">
    <property type="entry name" value="Helicase_ATP-bd"/>
</dbReference>
<dbReference type="GO" id="GO:0003677">
    <property type="term" value="F:DNA binding"/>
    <property type="evidence" value="ECO:0007669"/>
    <property type="project" value="UniProtKB-UniRule"/>
</dbReference>
<dbReference type="InterPro" id="IPR027417">
    <property type="entry name" value="P-loop_NTPase"/>
</dbReference>
<dbReference type="Pfam" id="PF00270">
    <property type="entry name" value="DEAD"/>
    <property type="match status" value="1"/>
</dbReference>
<dbReference type="FunFam" id="3.40.50.300:FF:000489">
    <property type="entry name" value="Primosome assembly protein PriA"/>
    <property type="match status" value="1"/>
</dbReference>
<dbReference type="GO" id="GO:0006270">
    <property type="term" value="P:DNA replication initiation"/>
    <property type="evidence" value="ECO:0007669"/>
    <property type="project" value="TreeGrafter"/>
</dbReference>
<dbReference type="NCBIfam" id="TIGR00595">
    <property type="entry name" value="priA"/>
    <property type="match status" value="1"/>
</dbReference>
<dbReference type="CDD" id="cd18804">
    <property type="entry name" value="SF2_C_priA"/>
    <property type="match status" value="1"/>
</dbReference>
<proteinExistence type="inferred from homology"/>
<dbReference type="PROSITE" id="PS51194">
    <property type="entry name" value="HELICASE_CTER"/>
    <property type="match status" value="1"/>
</dbReference>
<feature type="domain" description="Helicase C-terminal" evidence="14">
    <location>
        <begin position="538"/>
        <end position="692"/>
    </location>
</feature>
<comment type="similarity">
    <text evidence="12">Belongs to the helicase family. PriA subfamily.</text>
</comment>
<evidence type="ECO:0000259" key="14">
    <source>
        <dbReference type="PROSITE" id="PS51194"/>
    </source>
</evidence>
<evidence type="ECO:0000256" key="2">
    <source>
        <dbReference type="ARBA" id="ARBA00022705"/>
    </source>
</evidence>
<feature type="binding site" evidence="12">
    <location>
        <position position="546"/>
    </location>
    <ligand>
        <name>Zn(2+)</name>
        <dbReference type="ChEBI" id="CHEBI:29105"/>
        <label>1</label>
    </ligand>
</feature>
<dbReference type="Gene3D" id="3.40.50.300">
    <property type="entry name" value="P-loop containing nucleotide triphosphate hydrolases"/>
    <property type="match status" value="2"/>
</dbReference>
<keyword evidence="2 12" id="KW-0235">DNA replication</keyword>
<evidence type="ECO:0000256" key="11">
    <source>
        <dbReference type="ARBA" id="ARBA00048988"/>
    </source>
</evidence>
<keyword evidence="16" id="KW-1185">Reference proteome</keyword>
<dbReference type="InterPro" id="IPR040498">
    <property type="entry name" value="PriA_CRR"/>
</dbReference>
<feature type="binding site" evidence="12">
    <location>
        <position position="543"/>
    </location>
    <ligand>
        <name>Zn(2+)</name>
        <dbReference type="ChEBI" id="CHEBI:29105"/>
        <label>1</label>
    </ligand>
</feature>
<comment type="catalytic activity">
    <reaction evidence="11 12">
        <text>ATP + H2O = ADP + phosphate + H(+)</text>
        <dbReference type="Rhea" id="RHEA:13065"/>
        <dbReference type="ChEBI" id="CHEBI:15377"/>
        <dbReference type="ChEBI" id="CHEBI:15378"/>
        <dbReference type="ChEBI" id="CHEBI:30616"/>
        <dbReference type="ChEBI" id="CHEBI:43474"/>
        <dbReference type="ChEBI" id="CHEBI:456216"/>
        <dbReference type="EC" id="5.6.2.4"/>
    </reaction>
</comment>
<dbReference type="InterPro" id="IPR001650">
    <property type="entry name" value="Helicase_C-like"/>
</dbReference>
<evidence type="ECO:0000256" key="9">
    <source>
        <dbReference type="ARBA" id="ARBA00023125"/>
    </source>
</evidence>
<name>E2ZCK5_9FIRM</name>
<dbReference type="GO" id="GO:0006302">
    <property type="term" value="P:double-strand break repair"/>
    <property type="evidence" value="ECO:0007669"/>
    <property type="project" value="InterPro"/>
</dbReference>
<evidence type="ECO:0000256" key="6">
    <source>
        <dbReference type="ARBA" id="ARBA00022806"/>
    </source>
</evidence>
<dbReference type="PANTHER" id="PTHR30580:SF0">
    <property type="entry name" value="PRIMOSOMAL PROTEIN N"/>
    <property type="match status" value="1"/>
</dbReference>
<evidence type="ECO:0000313" key="16">
    <source>
        <dbReference type="Proteomes" id="UP000003195"/>
    </source>
</evidence>
<dbReference type="Pfam" id="PF00271">
    <property type="entry name" value="Helicase_C"/>
    <property type="match status" value="1"/>
</dbReference>
<keyword evidence="4 12" id="KW-0547">Nucleotide-binding</keyword>
<dbReference type="InterPro" id="IPR042115">
    <property type="entry name" value="PriA_3primeBD_sf"/>
</dbReference>
<keyword evidence="5 12" id="KW-0378">Hydrolase</keyword>
<comment type="subunit">
    <text evidence="12">Component of the replication restart primosome.</text>
</comment>
<dbReference type="EMBL" id="AECS01000037">
    <property type="protein sequence ID" value="EFQ04192.1"/>
    <property type="molecule type" value="Genomic_DNA"/>
</dbReference>
<evidence type="ECO:0000256" key="10">
    <source>
        <dbReference type="ARBA" id="ARBA00023235"/>
    </source>
</evidence>
<keyword evidence="9 12" id="KW-0238">DNA-binding</keyword>
<evidence type="ECO:0000256" key="1">
    <source>
        <dbReference type="ARBA" id="ARBA00022515"/>
    </source>
</evidence>
<dbReference type="EC" id="5.6.2.4" evidence="12"/>
<dbReference type="GO" id="GO:0043138">
    <property type="term" value="F:3'-5' DNA helicase activity"/>
    <property type="evidence" value="ECO:0007669"/>
    <property type="project" value="UniProtKB-EC"/>
</dbReference>
<feature type="domain" description="Helicase ATP-binding" evidence="13">
    <location>
        <begin position="275"/>
        <end position="441"/>
    </location>
</feature>
<dbReference type="GO" id="GO:0006310">
    <property type="term" value="P:DNA recombination"/>
    <property type="evidence" value="ECO:0007669"/>
    <property type="project" value="InterPro"/>
</dbReference>
<dbReference type="Gene3D" id="3.40.1440.60">
    <property type="entry name" value="PriA, 3(prime) DNA-binding domain"/>
    <property type="match status" value="1"/>
</dbReference>
<feature type="binding site" evidence="12">
    <location>
        <position position="503"/>
    </location>
    <ligand>
        <name>Zn(2+)</name>
        <dbReference type="ChEBI" id="CHEBI:29105"/>
        <label>1</label>
    </ligand>
</feature>
<comment type="catalytic activity">
    <reaction evidence="12">
        <text>Couples ATP hydrolysis with the unwinding of duplex DNA by translocating in the 3'-5' direction.</text>
        <dbReference type="EC" id="5.6.2.4"/>
    </reaction>
</comment>
<dbReference type="Pfam" id="PF17764">
    <property type="entry name" value="PriA_3primeBD"/>
    <property type="match status" value="1"/>
</dbReference>
<feature type="binding site" evidence="12">
    <location>
        <position position="533"/>
    </location>
    <ligand>
        <name>Zn(2+)</name>
        <dbReference type="ChEBI" id="CHEBI:29105"/>
        <label>2</label>
    </ligand>
</feature>
<evidence type="ECO:0000256" key="3">
    <source>
        <dbReference type="ARBA" id="ARBA00022723"/>
    </source>
</evidence>
<protein>
    <recommendedName>
        <fullName evidence="12">Replication restart protein PriA</fullName>
    </recommendedName>
    <alternativeName>
        <fullName evidence="12">ATP-dependent DNA helicase PriA</fullName>
        <ecNumber evidence="12">5.6.2.4</ecNumber>
    </alternativeName>
    <alternativeName>
        <fullName evidence="12">DNA 3'-5' helicase PriA</fullName>
    </alternativeName>
</protein>
<reference evidence="15 16" key="1">
    <citation type="submission" date="2010-08" db="EMBL/GenBank/DDBJ databases">
        <authorList>
            <person name="Weinstock G."/>
            <person name="Sodergren E."/>
            <person name="Clifton S."/>
            <person name="Fulton L."/>
            <person name="Fulton B."/>
            <person name="Courtney L."/>
            <person name="Fronick C."/>
            <person name="Harrison M."/>
            <person name="Strong C."/>
            <person name="Farmer C."/>
            <person name="Delahaunty K."/>
            <person name="Markovic C."/>
            <person name="Hall O."/>
            <person name="Minx P."/>
            <person name="Tomlinson C."/>
            <person name="Mitreva M."/>
            <person name="Hou S."/>
            <person name="Chen J."/>
            <person name="Wollam A."/>
            <person name="Pepin K.H."/>
            <person name="Johnson M."/>
            <person name="Bhonagiri V."/>
            <person name="Zhang X."/>
            <person name="Suruliraj S."/>
            <person name="Warren W."/>
            <person name="Chinwalla A."/>
            <person name="Mardis E.R."/>
            <person name="Wilson R.K."/>
        </authorList>
    </citation>
    <scope>NUCLEOTIDE SEQUENCE [LARGE SCALE GENOMIC DNA]</scope>
    <source>
        <strain evidence="15 16">F0359</strain>
    </source>
</reference>
<dbReference type="SUPFAM" id="SSF52540">
    <property type="entry name" value="P-loop containing nucleoside triphosphate hydrolases"/>
    <property type="match status" value="1"/>
</dbReference>
<evidence type="ECO:0000256" key="7">
    <source>
        <dbReference type="ARBA" id="ARBA00022833"/>
    </source>
</evidence>
<comment type="cofactor">
    <cofactor evidence="12">
        <name>Zn(2+)</name>
        <dbReference type="ChEBI" id="CHEBI:29105"/>
    </cofactor>
    <text evidence="12">Binds 2 zinc ions per subunit.</text>
</comment>
<dbReference type="GO" id="GO:0005524">
    <property type="term" value="F:ATP binding"/>
    <property type="evidence" value="ECO:0007669"/>
    <property type="project" value="UniProtKB-UniRule"/>
</dbReference>
<dbReference type="SMART" id="SM00490">
    <property type="entry name" value="HELICc"/>
    <property type="match status" value="1"/>
</dbReference>
<keyword evidence="3 12" id="KW-0479">Metal-binding</keyword>
<feature type="binding site" evidence="12">
    <location>
        <position position="506"/>
    </location>
    <ligand>
        <name>Zn(2+)</name>
        <dbReference type="ChEBI" id="CHEBI:29105"/>
        <label>1</label>
    </ligand>
</feature>
<dbReference type="HAMAP" id="MF_00983">
    <property type="entry name" value="PriA"/>
    <property type="match status" value="1"/>
</dbReference>